<organism evidence="4 5">
    <name type="scientific">Streptomyces achromogenes</name>
    <dbReference type="NCBI Taxonomy" id="67255"/>
    <lineage>
        <taxon>Bacteria</taxon>
        <taxon>Bacillati</taxon>
        <taxon>Actinomycetota</taxon>
        <taxon>Actinomycetes</taxon>
        <taxon>Kitasatosporales</taxon>
        <taxon>Streptomycetaceae</taxon>
        <taxon>Streptomyces</taxon>
    </lineage>
</organism>
<accession>A0ABU0Q5H7</accession>
<feature type="chain" id="PRO_5045881554" evidence="3">
    <location>
        <begin position="30"/>
        <end position="136"/>
    </location>
</feature>
<protein>
    <submittedName>
        <fullName evidence="4">LPXTG-motif cell wall-anchored protein</fullName>
    </submittedName>
</protein>
<feature type="region of interest" description="Disordered" evidence="1">
    <location>
        <begin position="44"/>
        <end position="96"/>
    </location>
</feature>
<proteinExistence type="predicted"/>
<evidence type="ECO:0000256" key="1">
    <source>
        <dbReference type="SAM" id="MobiDB-lite"/>
    </source>
</evidence>
<dbReference type="NCBIfam" id="TIGR01167">
    <property type="entry name" value="LPXTG_anchor"/>
    <property type="match status" value="1"/>
</dbReference>
<dbReference type="PROSITE" id="PS51318">
    <property type="entry name" value="TAT"/>
    <property type="match status" value="1"/>
</dbReference>
<evidence type="ECO:0000313" key="4">
    <source>
        <dbReference type="EMBL" id="MDQ0685911.1"/>
    </source>
</evidence>
<feature type="compositionally biased region" description="Low complexity" evidence="1">
    <location>
        <begin position="84"/>
        <end position="94"/>
    </location>
</feature>
<feature type="compositionally biased region" description="Low complexity" evidence="1">
    <location>
        <begin position="44"/>
        <end position="60"/>
    </location>
</feature>
<comment type="caution">
    <text evidence="4">The sequence shown here is derived from an EMBL/GenBank/DDBJ whole genome shotgun (WGS) entry which is preliminary data.</text>
</comment>
<sequence>MSSARRPLLTATAAGTLLGALWFVPSANASQDAPVRTVTTTQVTTQARAASTTTTGAVTRAADRTTDRGATRTLSDGEAETEARTGAEAGAGADDGVRLADTGSFDTTPYVVGGTTLLALGAGFVVYSIRRERLGF</sequence>
<gene>
    <name evidence="4" type="ORF">QFZ56_004874</name>
</gene>
<evidence type="ECO:0000256" key="3">
    <source>
        <dbReference type="SAM" id="SignalP"/>
    </source>
</evidence>
<keyword evidence="5" id="KW-1185">Reference proteome</keyword>
<feature type="compositionally biased region" description="Basic and acidic residues" evidence="1">
    <location>
        <begin position="61"/>
        <end position="70"/>
    </location>
</feature>
<keyword evidence="2" id="KW-0812">Transmembrane</keyword>
<keyword evidence="3" id="KW-0732">Signal</keyword>
<keyword evidence="2" id="KW-0472">Membrane</keyword>
<name>A0ABU0Q5H7_STRAH</name>
<feature type="signal peptide" evidence="3">
    <location>
        <begin position="1"/>
        <end position="29"/>
    </location>
</feature>
<feature type="transmembrane region" description="Helical" evidence="2">
    <location>
        <begin position="110"/>
        <end position="129"/>
    </location>
</feature>
<dbReference type="Proteomes" id="UP001243364">
    <property type="component" value="Unassembled WGS sequence"/>
</dbReference>
<reference evidence="4 5" key="1">
    <citation type="submission" date="2023-07" db="EMBL/GenBank/DDBJ databases">
        <title>Comparative genomics of wheat-associated soil bacteria to identify genetic determinants of phenazine resistance.</title>
        <authorList>
            <person name="Mouncey N."/>
        </authorList>
    </citation>
    <scope>NUCLEOTIDE SEQUENCE [LARGE SCALE GENOMIC DNA]</scope>
    <source>
        <strain evidence="4 5">W4I19-2</strain>
    </source>
</reference>
<dbReference type="RefSeq" id="WP_307045467.1">
    <property type="nucleotide sequence ID" value="NZ_JAUSYA010000001.1"/>
</dbReference>
<dbReference type="EMBL" id="JAUSYA010000001">
    <property type="protein sequence ID" value="MDQ0685911.1"/>
    <property type="molecule type" value="Genomic_DNA"/>
</dbReference>
<evidence type="ECO:0000313" key="5">
    <source>
        <dbReference type="Proteomes" id="UP001243364"/>
    </source>
</evidence>
<dbReference type="InterPro" id="IPR006311">
    <property type="entry name" value="TAT_signal"/>
</dbReference>
<evidence type="ECO:0000256" key="2">
    <source>
        <dbReference type="SAM" id="Phobius"/>
    </source>
</evidence>
<keyword evidence="2" id="KW-1133">Transmembrane helix</keyword>